<dbReference type="SUPFAM" id="SSF56935">
    <property type="entry name" value="Porins"/>
    <property type="match status" value="1"/>
</dbReference>
<keyword evidence="6 8" id="KW-0472">Membrane</keyword>
<dbReference type="GO" id="GO:0009279">
    <property type="term" value="C:cell outer membrane"/>
    <property type="evidence" value="ECO:0007669"/>
    <property type="project" value="UniProtKB-SubCell"/>
</dbReference>
<dbReference type="Gene3D" id="2.170.130.10">
    <property type="entry name" value="TonB-dependent receptor, plug domain"/>
    <property type="match status" value="1"/>
</dbReference>
<dbReference type="EMBL" id="JADGIK010000002">
    <property type="protein sequence ID" value="MBF0596452.1"/>
    <property type="molecule type" value="Genomic_DNA"/>
</dbReference>
<keyword evidence="7 8" id="KW-0998">Cell outer membrane</keyword>
<organism evidence="10 11">
    <name type="scientific">Faecalibacter rhinopitheci</name>
    <dbReference type="NCBI Taxonomy" id="2779678"/>
    <lineage>
        <taxon>Bacteria</taxon>
        <taxon>Pseudomonadati</taxon>
        <taxon>Bacteroidota</taxon>
        <taxon>Flavobacteriia</taxon>
        <taxon>Flavobacteriales</taxon>
        <taxon>Weeksellaceae</taxon>
        <taxon>Faecalibacter</taxon>
    </lineage>
</organism>
<gene>
    <name evidence="10" type="ORF">IM532_03090</name>
</gene>
<evidence type="ECO:0000259" key="9">
    <source>
        <dbReference type="Pfam" id="PF07715"/>
    </source>
</evidence>
<name>A0A8J7FLB8_9FLAO</name>
<evidence type="ECO:0000256" key="8">
    <source>
        <dbReference type="PROSITE-ProRule" id="PRU01360"/>
    </source>
</evidence>
<keyword evidence="4 8" id="KW-0812">Transmembrane</keyword>
<comment type="similarity">
    <text evidence="8">Belongs to the TonB-dependent receptor family.</text>
</comment>
<dbReference type="PROSITE" id="PS52016">
    <property type="entry name" value="TONB_DEPENDENT_REC_3"/>
    <property type="match status" value="1"/>
</dbReference>
<accession>A0A8J7FLB8</accession>
<evidence type="ECO:0000313" key="10">
    <source>
        <dbReference type="EMBL" id="MBF0596452.1"/>
    </source>
</evidence>
<keyword evidence="5" id="KW-0732">Signal</keyword>
<dbReference type="GO" id="GO:0015344">
    <property type="term" value="F:siderophore uptake transmembrane transporter activity"/>
    <property type="evidence" value="ECO:0007669"/>
    <property type="project" value="TreeGrafter"/>
</dbReference>
<dbReference type="InterPro" id="IPR036942">
    <property type="entry name" value="Beta-barrel_TonB_sf"/>
</dbReference>
<keyword evidence="11" id="KW-1185">Reference proteome</keyword>
<dbReference type="Pfam" id="PF07715">
    <property type="entry name" value="Plug"/>
    <property type="match status" value="1"/>
</dbReference>
<evidence type="ECO:0000256" key="5">
    <source>
        <dbReference type="ARBA" id="ARBA00022729"/>
    </source>
</evidence>
<dbReference type="SUPFAM" id="SSF49464">
    <property type="entry name" value="Carboxypeptidase regulatory domain-like"/>
    <property type="match status" value="1"/>
</dbReference>
<dbReference type="GO" id="GO:0044718">
    <property type="term" value="P:siderophore transmembrane transport"/>
    <property type="evidence" value="ECO:0007669"/>
    <property type="project" value="TreeGrafter"/>
</dbReference>
<reference evidence="10" key="1">
    <citation type="submission" date="2020-10" db="EMBL/GenBank/DDBJ databases">
        <authorList>
            <person name="Lu T."/>
            <person name="Wang Q."/>
            <person name="Han X."/>
        </authorList>
    </citation>
    <scope>NUCLEOTIDE SEQUENCE</scope>
    <source>
        <strain evidence="10">WQ 117</strain>
    </source>
</reference>
<evidence type="ECO:0000256" key="1">
    <source>
        <dbReference type="ARBA" id="ARBA00004571"/>
    </source>
</evidence>
<dbReference type="RefSeq" id="WP_194181988.1">
    <property type="nucleotide sequence ID" value="NZ_JADGIK010000002.1"/>
</dbReference>
<dbReference type="InterPro" id="IPR012910">
    <property type="entry name" value="Plug_dom"/>
</dbReference>
<evidence type="ECO:0000256" key="2">
    <source>
        <dbReference type="ARBA" id="ARBA00022448"/>
    </source>
</evidence>
<dbReference type="AlphaFoldDB" id="A0A8J7FLB8"/>
<dbReference type="Proteomes" id="UP000608754">
    <property type="component" value="Unassembled WGS sequence"/>
</dbReference>
<sequence>MLGSISYAQTTGILKDSDGLPESDVEVKLKGTDKVVYTDLDGNFEIDAKVGDILIIKGKEITVSSSLLGDLSSYFTNPDNDTVDLETAVVTGYSTQRKEEITASVGTVSAKDLVDSKSPNITNLLQGKVAGVNIISGSGRPGSTATMRVRGRTSISADTGALWVVDGVIFHGTPTINPSDVETVSILKDAAATSQYGSRGANGVVIVTTKRGRGKGLTVNVDYSSSWNKFNNGNFEVMNGKQLYDNFQIMQGAPTLPTELENTNFDWLKNGTKIGIVQDANVSISSNSDKTNLYATINYFNEEGTVKGYDYERLTTRLNIDHKLTEKFIFKPKLNASYITTENREHSLYGMYMNMPWDNPFLSNGRPVNPREDEANGNISRWYGRDYSNYYYDLQTNYGTSEIFDIQANLDFQWKISNAFTFESTNNVQYYNNTSMSYTDPKSISGSSYDGQVYQFSDKRIVRLFNQMIRFNKKVDLHSFNAYVAYEYSDYDYKSLNGTKQGITPGSEILDNGANPFAVGGTRNDYAFQAGLAQFNYGFDGRFYAQASYRLDGSSRFGKNNRYAHFYAFSGGWNINNEAFLKDSESITNLKLRASYGVVGNAGTNYYMQYGLYNLNGQYNGQPALVQGQYANPDVTWETTKDANIGLEIGLYDRFNFTVDVYNKNTDKLLHFVRFPDTSGWTGYMDNIGKVNNKGIEFSVNASIFRPTSEFQWNVGFNIATNKNEVKELYNNQAINDGLQRREVGRDINSWYMRKWAGVDAETGNPLWERIDPTTGEVTNVTNWNNATLQFVGKTSPDYFGGFNTNFSYKGFVLSADFVYSKGGLAYNAGRELFDSDGAYPYYNQMQLQEGWSRWTPENTNATHPKLIFNNTSLSNKQSSRYLEDASFLRMRNVRLGYNFKENIVSKLGVKSLGIYISGDNLWTSTDYSGADIEAVISGDTTSNYPNPKRFTLGVNLTF</sequence>
<dbReference type="InterPro" id="IPR037066">
    <property type="entry name" value="Plug_dom_sf"/>
</dbReference>
<dbReference type="InterPro" id="IPR023997">
    <property type="entry name" value="TonB-dep_OMP_SusC/RagA_CS"/>
</dbReference>
<dbReference type="PANTHER" id="PTHR30069:SF29">
    <property type="entry name" value="HEMOGLOBIN AND HEMOGLOBIN-HAPTOGLOBIN-BINDING PROTEIN 1-RELATED"/>
    <property type="match status" value="1"/>
</dbReference>
<feature type="domain" description="TonB-dependent receptor plug" evidence="9">
    <location>
        <begin position="98"/>
        <end position="204"/>
    </location>
</feature>
<dbReference type="InterPro" id="IPR023996">
    <property type="entry name" value="TonB-dep_OMP_SusC/RagA"/>
</dbReference>
<protein>
    <submittedName>
        <fullName evidence="10">SusC/RagA family TonB-linked outer membrane protein</fullName>
    </submittedName>
</protein>
<keyword evidence="3 8" id="KW-1134">Transmembrane beta strand</keyword>
<proteinExistence type="inferred from homology"/>
<evidence type="ECO:0000256" key="7">
    <source>
        <dbReference type="ARBA" id="ARBA00023237"/>
    </source>
</evidence>
<evidence type="ECO:0000256" key="3">
    <source>
        <dbReference type="ARBA" id="ARBA00022452"/>
    </source>
</evidence>
<keyword evidence="2 8" id="KW-0813">Transport</keyword>
<dbReference type="PANTHER" id="PTHR30069">
    <property type="entry name" value="TONB-DEPENDENT OUTER MEMBRANE RECEPTOR"/>
    <property type="match status" value="1"/>
</dbReference>
<evidence type="ECO:0000313" key="11">
    <source>
        <dbReference type="Proteomes" id="UP000608754"/>
    </source>
</evidence>
<dbReference type="InterPro" id="IPR008969">
    <property type="entry name" value="CarboxyPept-like_regulatory"/>
</dbReference>
<dbReference type="NCBIfam" id="TIGR04056">
    <property type="entry name" value="OMP_RagA_SusC"/>
    <property type="match status" value="1"/>
</dbReference>
<comment type="subcellular location">
    <subcellularLocation>
        <location evidence="1 8">Cell outer membrane</location>
        <topology evidence="1 8">Multi-pass membrane protein</topology>
    </subcellularLocation>
</comment>
<dbReference type="NCBIfam" id="TIGR04057">
    <property type="entry name" value="SusC_RagA_signa"/>
    <property type="match status" value="1"/>
</dbReference>
<comment type="caution">
    <text evidence="10">The sequence shown here is derived from an EMBL/GenBank/DDBJ whole genome shotgun (WGS) entry which is preliminary data.</text>
</comment>
<dbReference type="InterPro" id="IPR039426">
    <property type="entry name" value="TonB-dep_rcpt-like"/>
</dbReference>
<dbReference type="Gene3D" id="2.40.170.20">
    <property type="entry name" value="TonB-dependent receptor, beta-barrel domain"/>
    <property type="match status" value="1"/>
</dbReference>
<evidence type="ECO:0000256" key="6">
    <source>
        <dbReference type="ARBA" id="ARBA00023136"/>
    </source>
</evidence>
<evidence type="ECO:0000256" key="4">
    <source>
        <dbReference type="ARBA" id="ARBA00022692"/>
    </source>
</evidence>